<dbReference type="SUPFAM" id="SSF50475">
    <property type="entry name" value="FMN-binding split barrel"/>
    <property type="match status" value="1"/>
</dbReference>
<organism evidence="2 3">
    <name type="scientific">Methylopila capsulata</name>
    <dbReference type="NCBI Taxonomy" id="61654"/>
    <lineage>
        <taxon>Bacteria</taxon>
        <taxon>Pseudomonadati</taxon>
        <taxon>Pseudomonadota</taxon>
        <taxon>Alphaproteobacteria</taxon>
        <taxon>Hyphomicrobiales</taxon>
        <taxon>Methylopilaceae</taxon>
        <taxon>Methylopila</taxon>
    </lineage>
</organism>
<dbReference type="EMBL" id="BSFF01000001">
    <property type="protein sequence ID" value="GLK54959.1"/>
    <property type="molecule type" value="Genomic_DNA"/>
</dbReference>
<accession>A0A9W6MRA7</accession>
<name>A0A9W6MRA7_9HYPH</name>
<dbReference type="PANTHER" id="PTHR42815">
    <property type="entry name" value="FAD-BINDING, PUTATIVE (AFU_ORTHOLOGUE AFUA_6G07600)-RELATED"/>
    <property type="match status" value="1"/>
</dbReference>
<dbReference type="Proteomes" id="UP001143400">
    <property type="component" value="Unassembled WGS sequence"/>
</dbReference>
<dbReference type="Pfam" id="PF01243">
    <property type="entry name" value="PNPOx_N"/>
    <property type="match status" value="1"/>
</dbReference>
<sequence length="231" mass="25784">MRPNNNKRHREDRIMGSLYSAEHRALQEEFGSTRLAGFLDEHHVTDALSDKDLAFVASRDYFFLSTVDPEGMPTVSYKGGPVGVVKVLGPNALAFPGFDGNGMFYSMGNVEGQAKVGLLFIDFETPHRLRVQGTARVQREDPLIGAWPEAKYVVRVDVTKAWVNCPRYIHKHVRVETSKYVPEAGKTTPLAAWKRLDIVQETLPPEERARAESEGLLDLPSYEAKLVTGDA</sequence>
<comment type="caution">
    <text evidence="2">The sequence shown here is derived from an EMBL/GenBank/DDBJ whole genome shotgun (WGS) entry which is preliminary data.</text>
</comment>
<dbReference type="PANTHER" id="PTHR42815:SF2">
    <property type="entry name" value="FAD-BINDING, PUTATIVE (AFU_ORTHOLOGUE AFUA_6G07600)-RELATED"/>
    <property type="match status" value="1"/>
</dbReference>
<feature type="domain" description="Pyridoxamine 5'-phosphate oxidase N-terminal" evidence="1">
    <location>
        <begin position="50"/>
        <end position="144"/>
    </location>
</feature>
<gene>
    <name evidence="2" type="ORF">GCM10008170_09780</name>
</gene>
<dbReference type="InterPro" id="IPR012349">
    <property type="entry name" value="Split_barrel_FMN-bd"/>
</dbReference>
<evidence type="ECO:0000259" key="1">
    <source>
        <dbReference type="Pfam" id="PF01243"/>
    </source>
</evidence>
<evidence type="ECO:0000313" key="2">
    <source>
        <dbReference type="EMBL" id="GLK54959.1"/>
    </source>
</evidence>
<evidence type="ECO:0000313" key="3">
    <source>
        <dbReference type="Proteomes" id="UP001143400"/>
    </source>
</evidence>
<reference evidence="2" key="2">
    <citation type="submission" date="2023-01" db="EMBL/GenBank/DDBJ databases">
        <authorList>
            <person name="Sun Q."/>
            <person name="Evtushenko L."/>
        </authorList>
    </citation>
    <scope>NUCLEOTIDE SEQUENCE</scope>
    <source>
        <strain evidence="2">VKM B-1606</strain>
    </source>
</reference>
<dbReference type="Gene3D" id="2.30.110.10">
    <property type="entry name" value="Electron Transport, Fmn-binding Protein, Chain A"/>
    <property type="match status" value="1"/>
</dbReference>
<dbReference type="AlphaFoldDB" id="A0A9W6MRA7"/>
<reference evidence="2" key="1">
    <citation type="journal article" date="2014" name="Int. J. Syst. Evol. Microbiol.">
        <title>Complete genome sequence of Corynebacterium casei LMG S-19264T (=DSM 44701T), isolated from a smear-ripened cheese.</title>
        <authorList>
            <consortium name="US DOE Joint Genome Institute (JGI-PGF)"/>
            <person name="Walter F."/>
            <person name="Albersmeier A."/>
            <person name="Kalinowski J."/>
            <person name="Ruckert C."/>
        </authorList>
    </citation>
    <scope>NUCLEOTIDE SEQUENCE</scope>
    <source>
        <strain evidence="2">VKM B-1606</strain>
    </source>
</reference>
<dbReference type="InterPro" id="IPR011576">
    <property type="entry name" value="Pyridox_Oxase_N"/>
</dbReference>
<proteinExistence type="predicted"/>
<protein>
    <recommendedName>
        <fullName evidence="1">Pyridoxamine 5'-phosphate oxidase N-terminal domain-containing protein</fullName>
    </recommendedName>
</protein>